<evidence type="ECO:0000313" key="2">
    <source>
        <dbReference type="Proteomes" id="UP000289718"/>
    </source>
</evidence>
<dbReference type="AlphaFoldDB" id="A0A4Q1B1H6"/>
<evidence type="ECO:0000313" key="1">
    <source>
        <dbReference type="EMBL" id="RXK11627.1"/>
    </source>
</evidence>
<reference evidence="1 2" key="1">
    <citation type="submission" date="2017-09" db="EMBL/GenBank/DDBJ databases">
        <title>Genomics of the genus Arcobacter.</title>
        <authorList>
            <person name="Perez-Cataluna A."/>
            <person name="Figueras M.J."/>
            <person name="Salas-Masso N."/>
        </authorList>
    </citation>
    <scope>NUCLEOTIDE SEQUENCE [LARGE SCALE GENOMIC DNA]</scope>
    <source>
        <strain evidence="1 2">F156-34</strain>
    </source>
</reference>
<proteinExistence type="predicted"/>
<dbReference type="RefSeq" id="WP_129062496.1">
    <property type="nucleotide sequence ID" value="NZ_NXIE01000006.1"/>
</dbReference>
<dbReference type="Proteomes" id="UP000289718">
    <property type="component" value="Unassembled WGS sequence"/>
</dbReference>
<comment type="caution">
    <text evidence="1">The sequence shown here is derived from an EMBL/GenBank/DDBJ whole genome shotgun (WGS) entry which is preliminary data.</text>
</comment>
<name>A0A4Q1B1H6_9BACT</name>
<gene>
    <name evidence="1" type="ORF">CP965_12715</name>
</gene>
<sequence>MNTLELIKKLSVWEYNLKEYKECFEKNKDLENSKEVEKFLNTIDEFISYYEINKNDDTKYNYALQYWIKSNEKYLQLLKNLYIAYKKSPLK</sequence>
<keyword evidence="2" id="KW-1185">Reference proteome</keyword>
<protein>
    <recommendedName>
        <fullName evidence="3">PIR Superfamily Protein</fullName>
    </recommendedName>
</protein>
<evidence type="ECO:0008006" key="3">
    <source>
        <dbReference type="Google" id="ProtNLM"/>
    </source>
</evidence>
<accession>A0A4Q1B1H6</accession>
<dbReference type="OrthoDB" id="5365863at2"/>
<organism evidence="1 2">
    <name type="scientific">Halarcobacter mediterraneus</name>
    <dbReference type="NCBI Taxonomy" id="2023153"/>
    <lineage>
        <taxon>Bacteria</taxon>
        <taxon>Pseudomonadati</taxon>
        <taxon>Campylobacterota</taxon>
        <taxon>Epsilonproteobacteria</taxon>
        <taxon>Campylobacterales</taxon>
        <taxon>Arcobacteraceae</taxon>
        <taxon>Halarcobacter</taxon>
    </lineage>
</organism>
<dbReference type="EMBL" id="NXIE01000006">
    <property type="protein sequence ID" value="RXK11627.1"/>
    <property type="molecule type" value="Genomic_DNA"/>
</dbReference>